<dbReference type="GO" id="GO:0015450">
    <property type="term" value="F:protein-transporting ATPase activity"/>
    <property type="evidence" value="ECO:0007669"/>
    <property type="project" value="InterPro"/>
</dbReference>
<evidence type="ECO:0000256" key="5">
    <source>
        <dbReference type="ARBA" id="ARBA00022927"/>
    </source>
</evidence>
<dbReference type="GO" id="GO:0065002">
    <property type="term" value="P:intracellular protein transmembrane transport"/>
    <property type="evidence" value="ECO:0007669"/>
    <property type="project" value="UniProtKB-UniRule"/>
</dbReference>
<keyword evidence="3 9" id="KW-1003">Cell membrane</keyword>
<name>A0A926DA58_9FIRM</name>
<dbReference type="PANTHER" id="PTHR30081:SF1">
    <property type="entry name" value="PROTEIN TRANSLOCASE SUBUNIT SECD"/>
    <property type="match status" value="1"/>
</dbReference>
<keyword evidence="2 9" id="KW-0813">Transport</keyword>
<comment type="subunit">
    <text evidence="9">Forms a complex with SecF. Part of the essential Sec protein translocation apparatus which comprises SecA, SecYEG and auxiliary proteins SecDF. Other proteins may also be involved.</text>
</comment>
<dbReference type="SUPFAM" id="SSF82866">
    <property type="entry name" value="Multidrug efflux transporter AcrB transmembrane domain"/>
    <property type="match status" value="1"/>
</dbReference>
<dbReference type="AlphaFoldDB" id="A0A926DA58"/>
<feature type="transmembrane region" description="Helical" evidence="9">
    <location>
        <begin position="390"/>
        <end position="409"/>
    </location>
</feature>
<dbReference type="GO" id="GO:0006605">
    <property type="term" value="P:protein targeting"/>
    <property type="evidence" value="ECO:0007669"/>
    <property type="project" value="UniProtKB-UniRule"/>
</dbReference>
<evidence type="ECO:0000256" key="7">
    <source>
        <dbReference type="ARBA" id="ARBA00023010"/>
    </source>
</evidence>
<keyword evidence="6 9" id="KW-1133">Transmembrane helix</keyword>
<feature type="domain" description="Protein translocase subunit SecDF P1" evidence="11">
    <location>
        <begin position="74"/>
        <end position="132"/>
    </location>
</feature>
<evidence type="ECO:0000259" key="12">
    <source>
        <dbReference type="Pfam" id="PF22599"/>
    </source>
</evidence>
<evidence type="ECO:0000256" key="6">
    <source>
        <dbReference type="ARBA" id="ARBA00022989"/>
    </source>
</evidence>
<feature type="transmembrane region" description="Helical" evidence="9">
    <location>
        <begin position="286"/>
        <end position="306"/>
    </location>
</feature>
<keyword evidence="8 9" id="KW-0472">Membrane</keyword>
<reference evidence="13" key="1">
    <citation type="submission" date="2020-08" db="EMBL/GenBank/DDBJ databases">
        <title>Genome public.</title>
        <authorList>
            <person name="Liu C."/>
            <person name="Sun Q."/>
        </authorList>
    </citation>
    <scope>NUCLEOTIDE SEQUENCE</scope>
    <source>
        <strain evidence="13">BX7</strain>
    </source>
</reference>
<dbReference type="NCBIfam" id="TIGR01129">
    <property type="entry name" value="secD"/>
    <property type="match status" value="1"/>
</dbReference>
<dbReference type="InterPro" id="IPR001036">
    <property type="entry name" value="Acrflvin-R"/>
</dbReference>
<dbReference type="Pfam" id="PF02355">
    <property type="entry name" value="SecD_SecF_C"/>
    <property type="match status" value="1"/>
</dbReference>
<dbReference type="GO" id="GO:0043952">
    <property type="term" value="P:protein transport by the Sec complex"/>
    <property type="evidence" value="ECO:0007669"/>
    <property type="project" value="UniProtKB-UniRule"/>
</dbReference>
<dbReference type="PRINTS" id="PR00702">
    <property type="entry name" value="ACRIFLAVINRP"/>
</dbReference>
<dbReference type="GO" id="GO:0005886">
    <property type="term" value="C:plasma membrane"/>
    <property type="evidence" value="ECO:0007669"/>
    <property type="project" value="UniProtKB-SubCell"/>
</dbReference>
<organism evidence="13 14">
    <name type="scientific">Feifania hominis</name>
    <dbReference type="NCBI Taxonomy" id="2763660"/>
    <lineage>
        <taxon>Bacteria</taxon>
        <taxon>Bacillati</taxon>
        <taxon>Bacillota</taxon>
        <taxon>Clostridia</taxon>
        <taxon>Eubacteriales</taxon>
        <taxon>Feifaniaceae</taxon>
        <taxon>Feifania</taxon>
    </lineage>
</organism>
<comment type="similarity">
    <text evidence="9">Belongs to the SecD/SecF family. SecD subfamily.</text>
</comment>
<accession>A0A926DA58</accession>
<evidence type="ECO:0000259" key="10">
    <source>
        <dbReference type="Pfam" id="PF02355"/>
    </source>
</evidence>
<evidence type="ECO:0000256" key="2">
    <source>
        <dbReference type="ARBA" id="ARBA00022448"/>
    </source>
</evidence>
<dbReference type="Gene3D" id="1.20.1640.10">
    <property type="entry name" value="Multidrug efflux transporter AcrB transmembrane domain"/>
    <property type="match status" value="1"/>
</dbReference>
<comment type="caution">
    <text evidence="9">Lacks conserved residue(s) required for the propagation of feature annotation.</text>
</comment>
<dbReference type="Pfam" id="PF22599">
    <property type="entry name" value="SecDF_P1_head"/>
    <property type="match status" value="1"/>
</dbReference>
<keyword evidence="7 9" id="KW-0811">Translocation</keyword>
<comment type="function">
    <text evidence="9">Part of the Sec protein translocase complex. Interacts with the SecYEG preprotein conducting channel. SecDF uses the proton motive force (PMF) to complete protein translocation after the ATP-dependent function of SecA.</text>
</comment>
<evidence type="ECO:0000256" key="4">
    <source>
        <dbReference type="ARBA" id="ARBA00022692"/>
    </source>
</evidence>
<keyword evidence="5 9" id="KW-0653">Protein transport</keyword>
<feature type="domain" description="Protein export membrane protein SecD/SecF C-terminal" evidence="10">
    <location>
        <begin position="243"/>
        <end position="410"/>
    </location>
</feature>
<feature type="transmembrane region" description="Helical" evidence="9">
    <location>
        <begin position="263"/>
        <end position="281"/>
    </location>
</feature>
<dbReference type="Gene3D" id="3.30.70.3220">
    <property type="match status" value="1"/>
</dbReference>
<dbReference type="RefSeq" id="WP_249298861.1">
    <property type="nucleotide sequence ID" value="NZ_JACRSP010000001.1"/>
</dbReference>
<feature type="transmembrane region" description="Helical" evidence="9">
    <location>
        <begin position="354"/>
        <end position="378"/>
    </location>
</feature>
<evidence type="ECO:0000313" key="14">
    <source>
        <dbReference type="Proteomes" id="UP000620366"/>
    </source>
</evidence>
<dbReference type="HAMAP" id="MF_01463_B">
    <property type="entry name" value="SecD_B"/>
    <property type="match status" value="1"/>
</dbReference>
<dbReference type="PANTHER" id="PTHR30081">
    <property type="entry name" value="PROTEIN-EXPORT MEMBRANE PROTEIN SEC"/>
    <property type="match status" value="1"/>
</dbReference>
<dbReference type="FunFam" id="1.20.1640.10:FF:000004">
    <property type="entry name" value="Protein translocase subunit SecD"/>
    <property type="match status" value="1"/>
</dbReference>
<evidence type="ECO:0000256" key="3">
    <source>
        <dbReference type="ARBA" id="ARBA00022475"/>
    </source>
</evidence>
<comment type="subcellular location">
    <subcellularLocation>
        <location evidence="1 9">Cell membrane</location>
        <topology evidence="1 9">Multi-pass membrane protein</topology>
    </subcellularLocation>
</comment>
<evidence type="ECO:0000313" key="13">
    <source>
        <dbReference type="EMBL" id="MBC8535225.1"/>
    </source>
</evidence>
<protein>
    <recommendedName>
        <fullName evidence="9">Protein translocase subunit SecD</fullName>
    </recommendedName>
</protein>
<dbReference type="InterPro" id="IPR022813">
    <property type="entry name" value="SecD/SecF_arch_bac"/>
</dbReference>
<sequence length="425" mass="45747">MWKSVLSFLLVLAIIAGLALTAAFGIDLGDYYIPSVADKDNGVRLGLDLVGGSSITFEAQDVDNLSADELKRGMESAKTILQTRLTDLGYTEATIQISGDRRLLVEIPSVTDPNEAVEKLGSTAELTFTDIDGKVYLTGSDVKSAQVGYETTSSGAKQYVVMLEFTQEGKQKFAEATEEIAKRDATKYENLMVISLDGTPQSWPRVSERLEGENIYIEGNFTAEDATWLANLISAGQMPFALKDVELRAVGPTLGEKSLETSLFAAAVGIALVMVFMLVVYRVPGLVADIALVFYVALVAVILTVLRVNLSLPGIAGIILSIGMAVDANVIIFERIKEELRNGKSTRAAIKAGFSRAFSAILDSNITTLIAAVVLRTFGTGPIVGFADTLLIGVITSMFTAIFVSRFLLNRLVDMKIKNARAYGV</sequence>
<evidence type="ECO:0000256" key="9">
    <source>
        <dbReference type="HAMAP-Rule" id="MF_01463"/>
    </source>
</evidence>
<proteinExistence type="inferred from homology"/>
<feature type="transmembrane region" description="Helical" evidence="9">
    <location>
        <begin position="312"/>
        <end position="333"/>
    </location>
</feature>
<keyword evidence="14" id="KW-1185">Reference proteome</keyword>
<gene>
    <name evidence="9 13" type="primary">secD</name>
    <name evidence="13" type="ORF">H8695_00740</name>
</gene>
<dbReference type="Proteomes" id="UP000620366">
    <property type="component" value="Unassembled WGS sequence"/>
</dbReference>
<dbReference type="InterPro" id="IPR054384">
    <property type="entry name" value="SecDF_P1_head"/>
</dbReference>
<dbReference type="InterPro" id="IPR048634">
    <property type="entry name" value="SecD_SecF_C"/>
</dbReference>
<keyword evidence="4 9" id="KW-0812">Transmembrane</keyword>
<dbReference type="InterPro" id="IPR005791">
    <property type="entry name" value="SecD"/>
</dbReference>
<dbReference type="EMBL" id="JACRSP010000001">
    <property type="protein sequence ID" value="MBC8535225.1"/>
    <property type="molecule type" value="Genomic_DNA"/>
</dbReference>
<dbReference type="InterPro" id="IPR055344">
    <property type="entry name" value="SecD_SecF_C_bact"/>
</dbReference>
<dbReference type="NCBIfam" id="TIGR00916">
    <property type="entry name" value="2A0604s01"/>
    <property type="match status" value="1"/>
</dbReference>
<evidence type="ECO:0000256" key="8">
    <source>
        <dbReference type="ARBA" id="ARBA00023136"/>
    </source>
</evidence>
<dbReference type="Pfam" id="PF21760">
    <property type="entry name" value="SecD_1st"/>
    <property type="match status" value="1"/>
</dbReference>
<comment type="caution">
    <text evidence="13">The sequence shown here is derived from an EMBL/GenBank/DDBJ whole genome shotgun (WGS) entry which is preliminary data.</text>
</comment>
<feature type="domain" description="SecDF P1 head subdomain" evidence="12">
    <location>
        <begin position="133"/>
        <end position="239"/>
    </location>
</feature>
<evidence type="ECO:0000256" key="1">
    <source>
        <dbReference type="ARBA" id="ARBA00004651"/>
    </source>
</evidence>
<evidence type="ECO:0000259" key="11">
    <source>
        <dbReference type="Pfam" id="PF21760"/>
    </source>
</evidence>
<dbReference type="InterPro" id="IPR048631">
    <property type="entry name" value="SecD_1st"/>
</dbReference>